<evidence type="ECO:0000313" key="1">
    <source>
        <dbReference type="EMBL" id="MBX25142.1"/>
    </source>
</evidence>
<sequence>MEDLLLSAEVDIVEGCHGDPVSNFPSPLFFSLKFYFTFFFLV</sequence>
<proteinExistence type="predicted"/>
<protein>
    <submittedName>
        <fullName evidence="1">Uncharacterized protein</fullName>
    </submittedName>
</protein>
<name>A0A2P2M4L4_RHIMU</name>
<reference evidence="1" key="1">
    <citation type="submission" date="2018-02" db="EMBL/GenBank/DDBJ databases">
        <title>Rhizophora mucronata_Transcriptome.</title>
        <authorList>
            <person name="Meera S.P."/>
            <person name="Sreeshan A."/>
            <person name="Augustine A."/>
        </authorList>
    </citation>
    <scope>NUCLEOTIDE SEQUENCE</scope>
    <source>
        <tissue evidence="1">Leaf</tissue>
    </source>
</reference>
<organism evidence="1">
    <name type="scientific">Rhizophora mucronata</name>
    <name type="common">Asiatic mangrove</name>
    <dbReference type="NCBI Taxonomy" id="61149"/>
    <lineage>
        <taxon>Eukaryota</taxon>
        <taxon>Viridiplantae</taxon>
        <taxon>Streptophyta</taxon>
        <taxon>Embryophyta</taxon>
        <taxon>Tracheophyta</taxon>
        <taxon>Spermatophyta</taxon>
        <taxon>Magnoliopsida</taxon>
        <taxon>eudicotyledons</taxon>
        <taxon>Gunneridae</taxon>
        <taxon>Pentapetalae</taxon>
        <taxon>rosids</taxon>
        <taxon>fabids</taxon>
        <taxon>Malpighiales</taxon>
        <taxon>Rhizophoraceae</taxon>
        <taxon>Rhizophora</taxon>
    </lineage>
</organism>
<dbReference type="AlphaFoldDB" id="A0A2P2M4L4"/>
<accession>A0A2P2M4L4</accession>
<dbReference type="EMBL" id="GGEC01044658">
    <property type="protein sequence ID" value="MBX25142.1"/>
    <property type="molecule type" value="Transcribed_RNA"/>
</dbReference>